<accession>X0YVN8</accession>
<comment type="caution">
    <text evidence="1">The sequence shown here is derived from an EMBL/GenBank/DDBJ whole genome shotgun (WGS) entry which is preliminary data.</text>
</comment>
<feature type="non-terminal residue" evidence="1">
    <location>
        <position position="1"/>
    </location>
</feature>
<sequence length="128" mass="14597">VAYHNLSTVYLTMGCCNELIKGYEEAKKRFPEDPIVHIDEGFMELGAENYNGALTKFKLALEKWSLSGVCNGYMAYTLEKLGRYEEAKQYWNLCILRVPGGVNLQKVQTFIEKMVNNAVECIQTSENK</sequence>
<dbReference type="SUPFAM" id="SSF48452">
    <property type="entry name" value="TPR-like"/>
    <property type="match status" value="1"/>
</dbReference>
<protein>
    <submittedName>
        <fullName evidence="1">Uncharacterized protein</fullName>
    </submittedName>
</protein>
<dbReference type="Gene3D" id="1.25.40.10">
    <property type="entry name" value="Tetratricopeptide repeat domain"/>
    <property type="match status" value="1"/>
</dbReference>
<dbReference type="AlphaFoldDB" id="X0YVN8"/>
<proteinExistence type="predicted"/>
<dbReference type="EMBL" id="BART01005054">
    <property type="protein sequence ID" value="GAG60295.1"/>
    <property type="molecule type" value="Genomic_DNA"/>
</dbReference>
<evidence type="ECO:0000313" key="1">
    <source>
        <dbReference type="EMBL" id="GAG60295.1"/>
    </source>
</evidence>
<dbReference type="InterPro" id="IPR011990">
    <property type="entry name" value="TPR-like_helical_dom_sf"/>
</dbReference>
<name>X0YVN8_9ZZZZ</name>
<reference evidence="1" key="1">
    <citation type="journal article" date="2014" name="Front. Microbiol.">
        <title>High frequency of phylogenetically diverse reductive dehalogenase-homologous genes in deep subseafloor sedimentary metagenomes.</title>
        <authorList>
            <person name="Kawai M."/>
            <person name="Futagami T."/>
            <person name="Toyoda A."/>
            <person name="Takaki Y."/>
            <person name="Nishi S."/>
            <person name="Hori S."/>
            <person name="Arai W."/>
            <person name="Tsubouchi T."/>
            <person name="Morono Y."/>
            <person name="Uchiyama I."/>
            <person name="Ito T."/>
            <person name="Fujiyama A."/>
            <person name="Inagaki F."/>
            <person name="Takami H."/>
        </authorList>
    </citation>
    <scope>NUCLEOTIDE SEQUENCE</scope>
    <source>
        <strain evidence="1">Expedition CK06-06</strain>
    </source>
</reference>
<organism evidence="1">
    <name type="scientific">marine sediment metagenome</name>
    <dbReference type="NCBI Taxonomy" id="412755"/>
    <lineage>
        <taxon>unclassified sequences</taxon>
        <taxon>metagenomes</taxon>
        <taxon>ecological metagenomes</taxon>
    </lineage>
</organism>
<gene>
    <name evidence="1" type="ORF">S01H4_12078</name>
</gene>